<keyword evidence="3" id="KW-1185">Reference proteome</keyword>
<proteinExistence type="predicted"/>
<feature type="region of interest" description="Disordered" evidence="1">
    <location>
        <begin position="1"/>
        <end position="22"/>
    </location>
</feature>
<name>A0ABN9XY48_9DINO</name>
<evidence type="ECO:0000313" key="3">
    <source>
        <dbReference type="Proteomes" id="UP001189429"/>
    </source>
</evidence>
<feature type="compositionally biased region" description="Low complexity" evidence="1">
    <location>
        <begin position="11"/>
        <end position="22"/>
    </location>
</feature>
<sequence length="305" mass="32648">MVRATHGAGWGSESGRAASSESRCPRSGAAALACGSSLPCAYWHQRLRCRAGRCRGDARSVKPGLALRPLLRGCSRSDLSPQSRDKKLPSTPATMPRFRVPIRPGPVQSDLRRTVCFLGLRRTAGQRGQQERSGGGKLCPRGEGGRGLRGRGDAHERGALLMSVLSVLSRSRCRGARPWTCDPTGATRAGHPLAKPPRSVMLEESSPLAWTTEPSFGAGVSFTISSRAGIADADFLVLPPSASNSLSVFSCIVCVLQSCLHRRGFRRGAVRARESFRCWKLTAGVIRIAIRKVIFGGRLTSSSTA</sequence>
<accession>A0ABN9XY48</accession>
<evidence type="ECO:0000313" key="2">
    <source>
        <dbReference type="EMBL" id="CAK0905072.1"/>
    </source>
</evidence>
<feature type="region of interest" description="Disordered" evidence="1">
    <location>
        <begin position="76"/>
        <end position="104"/>
    </location>
</feature>
<organism evidence="2 3">
    <name type="scientific">Prorocentrum cordatum</name>
    <dbReference type="NCBI Taxonomy" id="2364126"/>
    <lineage>
        <taxon>Eukaryota</taxon>
        <taxon>Sar</taxon>
        <taxon>Alveolata</taxon>
        <taxon>Dinophyceae</taxon>
        <taxon>Prorocentrales</taxon>
        <taxon>Prorocentraceae</taxon>
        <taxon>Prorocentrum</taxon>
    </lineage>
</organism>
<feature type="region of interest" description="Disordered" evidence="1">
    <location>
        <begin position="126"/>
        <end position="153"/>
    </location>
</feature>
<dbReference type="Proteomes" id="UP001189429">
    <property type="component" value="Unassembled WGS sequence"/>
</dbReference>
<gene>
    <name evidence="2" type="ORF">PCOR1329_LOCUS80898</name>
</gene>
<evidence type="ECO:0000256" key="1">
    <source>
        <dbReference type="SAM" id="MobiDB-lite"/>
    </source>
</evidence>
<dbReference type="EMBL" id="CAUYUJ010021503">
    <property type="protein sequence ID" value="CAK0905072.1"/>
    <property type="molecule type" value="Genomic_DNA"/>
</dbReference>
<protein>
    <submittedName>
        <fullName evidence="2">Uncharacterized protein</fullName>
    </submittedName>
</protein>
<feature type="compositionally biased region" description="Basic and acidic residues" evidence="1">
    <location>
        <begin position="143"/>
        <end position="153"/>
    </location>
</feature>
<reference evidence="2" key="1">
    <citation type="submission" date="2023-10" db="EMBL/GenBank/DDBJ databases">
        <authorList>
            <person name="Chen Y."/>
            <person name="Shah S."/>
            <person name="Dougan E. K."/>
            <person name="Thang M."/>
            <person name="Chan C."/>
        </authorList>
    </citation>
    <scope>NUCLEOTIDE SEQUENCE [LARGE SCALE GENOMIC DNA]</scope>
</reference>
<comment type="caution">
    <text evidence="2">The sequence shown here is derived from an EMBL/GenBank/DDBJ whole genome shotgun (WGS) entry which is preliminary data.</text>
</comment>